<gene>
    <name evidence="2" type="ORF">BB560_001674</name>
</gene>
<accession>A0A2T9ZGW5</accession>
<feature type="region of interest" description="Disordered" evidence="1">
    <location>
        <begin position="2740"/>
        <end position="2801"/>
    </location>
</feature>
<feature type="compositionally biased region" description="Basic and acidic residues" evidence="1">
    <location>
        <begin position="780"/>
        <end position="800"/>
    </location>
</feature>
<dbReference type="EMBL" id="MBFS01000187">
    <property type="protein sequence ID" value="PVV03833.1"/>
    <property type="molecule type" value="Genomic_DNA"/>
</dbReference>
<dbReference type="OrthoDB" id="5576014at2759"/>
<feature type="region of interest" description="Disordered" evidence="1">
    <location>
        <begin position="533"/>
        <end position="552"/>
    </location>
</feature>
<feature type="compositionally biased region" description="Polar residues" evidence="1">
    <location>
        <begin position="768"/>
        <end position="779"/>
    </location>
</feature>
<reference evidence="2 3" key="1">
    <citation type="journal article" date="2018" name="MBio">
        <title>Comparative Genomics Reveals the Core Gene Toolbox for the Fungus-Insect Symbiosis.</title>
        <authorList>
            <person name="Wang Y."/>
            <person name="Stata M."/>
            <person name="Wang W."/>
            <person name="Stajich J.E."/>
            <person name="White M.M."/>
            <person name="Moncalvo J.M."/>
        </authorList>
    </citation>
    <scope>NUCLEOTIDE SEQUENCE [LARGE SCALE GENOMIC DNA]</scope>
    <source>
        <strain evidence="2 3">SC-DP-2</strain>
    </source>
</reference>
<protein>
    <recommendedName>
        <fullName evidence="4">Separase</fullName>
    </recommendedName>
</protein>
<proteinExistence type="predicted"/>
<sequence length="2861" mass="325733">MLFVPINLSDEESFEHDSLSDDEIVRESEIEDIISKGFSQLQNALGLQKAKDWSGALSSYSKITTSLEIKDIIVTFRPNEIEETLLDEDQPSTPKNEIDLEAITSLETSDVLEDQVYKNRLWAAKRLQSLAYRGMGLCYLEKVKYSFPSLIETLSSNFPENSLAFDDLLVSTINISSKNDKYSPTTSLFSVKQCIKLSNLLRFTSSISTTTLSSNPLTQIDNEHTSVLVISWLRNALALFLNSVRLKHNDSISWYCAGCCAMALEEYSVAKSVFTNGLVNSSPFIYYNCSKSFSCVDTLSFVSGYMADYCSSDLTGLSTSSFPTTMINFDELYSQLKNVIRVQNNRIFSPGPIGIWCLEGIFYALTFQYNFEDLNKVICIAKLFDISFLENEIALLSQAASIDLESKSSINQSGNQTLICSIFSKRPSDSNNIVSSNYFQSSQTQTLALNASNHLAAFQGHNFFSDFVFNKYNDLVADPSDFIQINVSDTSPNWINSIAKSVYDILTKSSALSTELKLEEKLLRTVKLFSDTSTNHNSTDRSKNYTPDSKLGDLKDIRDSSLSSRAQDISLDSLKKENTELQKFNYSSKTSSSKSLNDLGSYSFEHVEYIPKILNKNKKVEILIINDRSKSDIIKKMRDSQNFKKLQGINKHNKSVSFSTSPAIPPIPAVPNKDSKNDRTPFSSSLKRKNEETSAAQLNKRRVSSRIKESKNNDSSKAVNGKSDIPASLNTNNSPNTSFICPSFPRSDIHKIFPKNSYLIESQKTRNSRAQCSGANNSDKTVDLTPEKSEIKKTQVKNDLDSSSNTSESEDFLSQKELKAKLRNSSFKPSDYPNSKLDAELQSLLNQVFLNLEDFHLKRQSPKLESMYSFNIQNIPCVFENTYSLAKLVTNLKVDPCLYSLFSHFKKTQSILSVDSRLPFSKTEPDFENHSFIIREILEFERITFSDSKNQSLVSTKTKTLKANLKQIQLEEFCSHVNKSGLGLFEIITNILLAYMQHPDLIPPTSAQTNFENLENGEVEVLNTNSEPTRYDIFLILFSSDTIIDIIRQILDYEYISKNLFSVSPLAVGKPDSRALLFSFAETEYRWQNVFLLMNFVLSRLLDTILDGLNKSEGNSGSETFASRKSQYADYIDLSKHTLSGSESERNGLIQTLELWLNLGEELFLLFDKALALPRNNIQAKQKNPAFAFLTLTKILFYYYKSTFFMCKGDVETSSKCLKRSLAFICQFSQPETEPFKAEKISNLQYTVPSEYNEFFSVLVSNSRILKESFCFESVMMDKDDCYQITILAPKLENSLRQYLDFVEWMYFIETIKSKETEWDSESRISLLLTNLSQILAKNCVLDTSKTKLITDKKEFPLTEFKKLSFLLSSLSEYYLKLKKITSVFTLSVFEISATIEYFYLILTKPQDNDSYFSDISLYLYSRILELLELVFSLPSLEENQHLSSFMFESVLQYRTLTPLSQIEHILDMKIIHLLFHRSDIQNVSAFFSKYFELQVGVNFPIILSSMTSFLPYYTPEILNQPFSKISASTNKENNALKSGNNSLFMGSIGFENHQCKLDAREGLILAEHEASFENLIKRAHLLISKSNVGNINTPGGFYSSWELALSSNVPQSWSRIILYGWQLVFVVLERCLKPSNVDHSICFASLVNGIHNILGKFGICCSSNFLFSLCDFSKGTSFKSKYMFEVYGGFCKLVLLSTKRMILKNSSMIKSILQNSSTEDQTNSENTVIKAKGTSPRVSEKQTRLQALKQGNMKLKNILIDNFSQAVFCLFDISVLIDENVFWEPVNHIKTTGILNHVVLMSSFDFVNTSNHNTFSKSINDILEFESTVDLDIVTSGIIYDLIKDDFLKAIYTKKLSLLKSSKRLLDLLFESFGYDSDYEYTITEPINFNSIISSSPIVKNIILNSINKHNLNSVLCNMRTISNLIQPGKFKLSNLLTIITKTASNLSPNDFVKLTSNLVDLEDTPSNEHQNLDSDEQKSSNCFKSRSEFVEKYFTSFFVDFVDIKSHVNDYDPVLKAHQTIHLINAHLQWDILKQRINKPTNPTKNVEDFSPLIELLFIHLSFNPFCYTNWLQLALALLERGDALLLLNEEQIKNYTDSKEDSETETKNSSPGVNKHISLAENVKRTFEMALFCLFQTFMIQSREFLTAGRGVKIETQGKLLSDSSNPIFPGEGHTNLILVEDHVKTIFNLANTLYRISSKPIEFFLDQNSDLQKSDNIKKTATSGSNIRDNSLSSRDHIYKVSLKLFTILQEVLKDDSVLSLTLESMGSNTLWKIEFMIGKALSKLNKRKEGCVMYIKSLYTANSISNKKRVNNSSLSNGIQDIDISTGNIHIVLANPAIDQCVKLLSSITKMLFYDKICVCEAYRYLNFLPSSKSIERMLNRGTDQFRELSVYIQSSNLKDAHNSGFPNDCDNVRDLSICPKCGSFITNLTKEKIFFVIIECLKSVIRTDKKRWHHKPRYVVSWIFCFVFKDYEKAFRNISKIINLRSSRGLINFFKPKFEEPGKYYVYAEKYILYTIKLCSLIKFGDIRFNSPGTYALFDNSDFSFLSELDFFVTFFKKIVASDFLFINKDFVFYQCTKAFYMEILLQIESVCRSFKTLKPNYILNLSGFSKLTELYSSECQIPNLYIQSCYFPSSETRIQIHSVDIKYTSFLPFGNVTNSLLDTREFDRLHNNLLMAFSEMNSLVSKLHDAYFKAQKIQKSTSNAPSVQIHESSSSLCAGSSVKHLNLENFPPIHPASESLTTRSTSIEPKESSRYQPRSRRANNTNYDQSELYSQSSDNESIKGNSDTEKSTPDHFSIIKSLRSNFDKDTKKTQKVISDIYEILASESKSFIDIYNECLKAICIVHRLNTQARK</sequence>
<feature type="compositionally biased region" description="Polar residues" evidence="1">
    <location>
        <begin position="2769"/>
        <end position="2792"/>
    </location>
</feature>
<feature type="region of interest" description="Disordered" evidence="1">
    <location>
        <begin position="654"/>
        <end position="736"/>
    </location>
</feature>
<organism evidence="2 3">
    <name type="scientific">Smittium megazygosporum</name>
    <dbReference type="NCBI Taxonomy" id="133381"/>
    <lineage>
        <taxon>Eukaryota</taxon>
        <taxon>Fungi</taxon>
        <taxon>Fungi incertae sedis</taxon>
        <taxon>Zoopagomycota</taxon>
        <taxon>Kickxellomycotina</taxon>
        <taxon>Harpellomycetes</taxon>
        <taxon>Harpellales</taxon>
        <taxon>Legeriomycetaceae</taxon>
        <taxon>Smittium</taxon>
    </lineage>
</organism>
<evidence type="ECO:0008006" key="4">
    <source>
        <dbReference type="Google" id="ProtNLM"/>
    </source>
</evidence>
<keyword evidence="3" id="KW-1185">Reference proteome</keyword>
<dbReference type="STRING" id="133381.A0A2T9ZGW5"/>
<evidence type="ECO:0000313" key="2">
    <source>
        <dbReference type="EMBL" id="PVV03833.1"/>
    </source>
</evidence>
<name>A0A2T9ZGW5_9FUNG</name>
<evidence type="ECO:0000256" key="1">
    <source>
        <dbReference type="SAM" id="MobiDB-lite"/>
    </source>
</evidence>
<feature type="region of interest" description="Disordered" evidence="1">
    <location>
        <begin position="764"/>
        <end position="813"/>
    </location>
</feature>
<feature type="non-terminal residue" evidence="2">
    <location>
        <position position="2861"/>
    </location>
</feature>
<feature type="compositionally biased region" description="Polar residues" evidence="1">
    <location>
        <begin position="2745"/>
        <end position="2754"/>
    </location>
</feature>
<dbReference type="Proteomes" id="UP000245609">
    <property type="component" value="Unassembled WGS sequence"/>
</dbReference>
<evidence type="ECO:0000313" key="3">
    <source>
        <dbReference type="Proteomes" id="UP000245609"/>
    </source>
</evidence>
<comment type="caution">
    <text evidence="2">The sequence shown here is derived from an EMBL/GenBank/DDBJ whole genome shotgun (WGS) entry which is preliminary data.</text>
</comment>